<organism evidence="6 7">
    <name type="scientific">Macrolepiota fuliginosa MF-IS2</name>
    <dbReference type="NCBI Taxonomy" id="1400762"/>
    <lineage>
        <taxon>Eukaryota</taxon>
        <taxon>Fungi</taxon>
        <taxon>Dikarya</taxon>
        <taxon>Basidiomycota</taxon>
        <taxon>Agaricomycotina</taxon>
        <taxon>Agaricomycetes</taxon>
        <taxon>Agaricomycetidae</taxon>
        <taxon>Agaricales</taxon>
        <taxon>Agaricineae</taxon>
        <taxon>Agaricaceae</taxon>
        <taxon>Macrolepiota</taxon>
    </lineage>
</organism>
<dbReference type="InterPro" id="IPR000898">
    <property type="entry name" value="Indolamine_dOase"/>
</dbReference>
<dbReference type="InterPro" id="IPR037217">
    <property type="entry name" value="Trp/Indoleamine_2_3_dOase-like"/>
</dbReference>
<comment type="caution">
    <text evidence="6">The sequence shown here is derived from an EMBL/GenBank/DDBJ whole genome shotgun (WGS) entry which is preliminary data.</text>
</comment>
<dbReference type="Pfam" id="PF01231">
    <property type="entry name" value="IDO"/>
    <property type="match status" value="1"/>
</dbReference>
<feature type="binding site" description="proximal binding residue" evidence="4">
    <location>
        <position position="400"/>
    </location>
    <ligand>
        <name>heme b</name>
        <dbReference type="ChEBI" id="CHEBI:60344"/>
    </ligand>
    <ligandPart>
        <name>Fe</name>
        <dbReference type="ChEBI" id="CHEBI:18248"/>
    </ligandPart>
</feature>
<gene>
    <name evidence="6" type="ORF">P691DRAFT_774675</name>
</gene>
<keyword evidence="7" id="KW-1185">Reference proteome</keyword>
<evidence type="ECO:0000256" key="1">
    <source>
        <dbReference type="ARBA" id="ARBA00007119"/>
    </source>
</evidence>
<dbReference type="SUPFAM" id="SSF140959">
    <property type="entry name" value="Indolic compounds 2,3-dioxygenase-like"/>
    <property type="match status" value="1"/>
</dbReference>
<dbReference type="GO" id="GO:0033754">
    <property type="term" value="F:indoleamine 2,3-dioxygenase activity"/>
    <property type="evidence" value="ECO:0007669"/>
    <property type="project" value="TreeGrafter"/>
</dbReference>
<evidence type="ECO:0000313" key="7">
    <source>
        <dbReference type="Proteomes" id="UP000807342"/>
    </source>
</evidence>
<sequence length="490" mass="54424">MVSIHRMGSSHLINVTTPLIREGFSLNKQTGFVPPHQPLSRLPAAWEAWEANLDAAVSQKLQLAERVEAITDENKRTAEEAKAREWRNDVEKMPLLAIDNLNSSEEALRRAHHVLSILLHFYAHTVPSAESIIIPRSLTIPLLQVSSFLRHPPINTYSDNSLYNWAHREPRGEGVLPTIDNLRCQTIFSGTADEDEFHLTSTRIELRGGEALELLRLIVDEISAGDTGALERITGHLGRVAVVIQELREILLSLKKTVDPEVFYNEIRPWLTGADGDPWGRPWIFEGKDEVESWAEMSEVTGSTAGQSSLIQALDSYLGVEPDSGGGQSTYSSQPGKKSFQERVRSYMPYQHREYLERLRNNQHQLRALVRGVVAEEQDSLVVKAYDSAVKALKEFRDAHMIIVTLYVIGPARRAGKKSATVVADSQATPGATRKSGVGSSEETDTRLMEQAFGGNGESDDALKGTGGTDLVRFLKGIRDQTALAYLRNK</sequence>
<dbReference type="Proteomes" id="UP000807342">
    <property type="component" value="Unassembled WGS sequence"/>
</dbReference>
<reference evidence="6" key="1">
    <citation type="submission" date="2020-11" db="EMBL/GenBank/DDBJ databases">
        <authorList>
            <consortium name="DOE Joint Genome Institute"/>
            <person name="Ahrendt S."/>
            <person name="Riley R."/>
            <person name="Andreopoulos W."/>
            <person name="Labutti K."/>
            <person name="Pangilinan J."/>
            <person name="Ruiz-Duenas F.J."/>
            <person name="Barrasa J.M."/>
            <person name="Sanchez-Garcia M."/>
            <person name="Camarero S."/>
            <person name="Miyauchi S."/>
            <person name="Serrano A."/>
            <person name="Linde D."/>
            <person name="Babiker R."/>
            <person name="Drula E."/>
            <person name="Ayuso-Fernandez I."/>
            <person name="Pacheco R."/>
            <person name="Padilla G."/>
            <person name="Ferreira P."/>
            <person name="Barriuso J."/>
            <person name="Kellner H."/>
            <person name="Castanera R."/>
            <person name="Alfaro M."/>
            <person name="Ramirez L."/>
            <person name="Pisabarro A.G."/>
            <person name="Kuo A."/>
            <person name="Tritt A."/>
            <person name="Lipzen A."/>
            <person name="He G."/>
            <person name="Yan M."/>
            <person name="Ng V."/>
            <person name="Cullen D."/>
            <person name="Martin F."/>
            <person name="Rosso M.-N."/>
            <person name="Henrissat B."/>
            <person name="Hibbett D."/>
            <person name="Martinez A.T."/>
            <person name="Grigoriev I.V."/>
        </authorList>
    </citation>
    <scope>NUCLEOTIDE SEQUENCE</scope>
    <source>
        <strain evidence="6">MF-IS2</strain>
    </source>
</reference>
<evidence type="ECO:0000256" key="4">
    <source>
        <dbReference type="PIRSR" id="PIRSR600898-1"/>
    </source>
</evidence>
<evidence type="ECO:0000256" key="5">
    <source>
        <dbReference type="SAM" id="MobiDB-lite"/>
    </source>
</evidence>
<keyword evidence="4" id="KW-0349">Heme</keyword>
<evidence type="ECO:0000256" key="3">
    <source>
        <dbReference type="ARBA" id="ARBA00023004"/>
    </source>
</evidence>
<dbReference type="GO" id="GO:0005737">
    <property type="term" value="C:cytoplasm"/>
    <property type="evidence" value="ECO:0007669"/>
    <property type="project" value="TreeGrafter"/>
</dbReference>
<dbReference type="PANTHER" id="PTHR28657">
    <property type="entry name" value="INDOLEAMINE 2,3-DIOXYGENASE"/>
    <property type="match status" value="1"/>
</dbReference>
<dbReference type="EMBL" id="MU151130">
    <property type="protein sequence ID" value="KAF9449442.1"/>
    <property type="molecule type" value="Genomic_DNA"/>
</dbReference>
<dbReference type="GO" id="GO:0019441">
    <property type="term" value="P:L-tryptophan catabolic process to kynurenine"/>
    <property type="evidence" value="ECO:0007669"/>
    <property type="project" value="InterPro"/>
</dbReference>
<dbReference type="OrthoDB" id="540174at2759"/>
<dbReference type="AlphaFoldDB" id="A0A9P5XFT6"/>
<dbReference type="PANTHER" id="PTHR28657:SF5">
    <property type="entry name" value="INDOLEAMINE 2,3-DIOXYGENASE"/>
    <property type="match status" value="1"/>
</dbReference>
<keyword evidence="2 4" id="KW-0479">Metal-binding</keyword>
<keyword evidence="3 4" id="KW-0408">Iron</keyword>
<accession>A0A9P5XFT6</accession>
<dbReference type="GO" id="GO:0046872">
    <property type="term" value="F:metal ion binding"/>
    <property type="evidence" value="ECO:0007669"/>
    <property type="project" value="UniProtKB-KW"/>
</dbReference>
<dbReference type="Gene3D" id="1.20.58.480">
    <property type="match status" value="1"/>
</dbReference>
<evidence type="ECO:0000256" key="2">
    <source>
        <dbReference type="ARBA" id="ARBA00022723"/>
    </source>
</evidence>
<name>A0A9P5XFT6_9AGAR</name>
<protein>
    <submittedName>
        <fullName evidence="6">Indoleamine 2,3-dioxygenase</fullName>
    </submittedName>
</protein>
<dbReference type="GO" id="GO:0020037">
    <property type="term" value="F:heme binding"/>
    <property type="evidence" value="ECO:0007669"/>
    <property type="project" value="InterPro"/>
</dbReference>
<feature type="region of interest" description="Disordered" evidence="5">
    <location>
        <begin position="421"/>
        <end position="444"/>
    </location>
</feature>
<comment type="similarity">
    <text evidence="1">Belongs to the indoleamine 2,3-dioxygenase family.</text>
</comment>
<evidence type="ECO:0000313" key="6">
    <source>
        <dbReference type="EMBL" id="KAF9449442.1"/>
    </source>
</evidence>
<dbReference type="GO" id="GO:0034354">
    <property type="term" value="P:'de novo' NAD+ biosynthetic process from L-tryptophan"/>
    <property type="evidence" value="ECO:0007669"/>
    <property type="project" value="TreeGrafter"/>
</dbReference>
<proteinExistence type="inferred from homology"/>